<dbReference type="OrthoDB" id="9805801at2"/>
<feature type="transmembrane region" description="Helical" evidence="1">
    <location>
        <begin position="189"/>
        <end position="206"/>
    </location>
</feature>
<dbReference type="RefSeq" id="WP_144116086.1">
    <property type="nucleotide sequence ID" value="NZ_JACHGE010000003.1"/>
</dbReference>
<feature type="transmembrane region" description="Helical" evidence="1">
    <location>
        <begin position="70"/>
        <end position="87"/>
    </location>
</feature>
<name>A0A5M7B8T5_9FLAO</name>
<feature type="transmembrane region" description="Helical" evidence="1">
    <location>
        <begin position="139"/>
        <end position="169"/>
    </location>
</feature>
<comment type="caution">
    <text evidence="3">The sequence shown here is derived from an EMBL/GenBank/DDBJ whole genome shotgun (WGS) entry which is preliminary data.</text>
</comment>
<dbReference type="GO" id="GO:0004175">
    <property type="term" value="F:endopeptidase activity"/>
    <property type="evidence" value="ECO:0007669"/>
    <property type="project" value="UniProtKB-ARBA"/>
</dbReference>
<keyword evidence="1" id="KW-0472">Membrane</keyword>
<feature type="transmembrane region" description="Helical" evidence="1">
    <location>
        <begin position="107"/>
        <end position="127"/>
    </location>
</feature>
<gene>
    <name evidence="3" type="ORF">F2B50_07620</name>
    <name evidence="4" type="ORF">FPF71_07620</name>
</gene>
<dbReference type="Proteomes" id="UP000315145">
    <property type="component" value="Unassembled WGS sequence"/>
</dbReference>
<evidence type="ECO:0000313" key="5">
    <source>
        <dbReference type="Proteomes" id="UP000315145"/>
    </source>
</evidence>
<evidence type="ECO:0000256" key="1">
    <source>
        <dbReference type="SAM" id="Phobius"/>
    </source>
</evidence>
<keyword evidence="3" id="KW-0645">Protease</keyword>
<proteinExistence type="predicted"/>
<keyword evidence="5" id="KW-1185">Reference proteome</keyword>
<protein>
    <submittedName>
        <fullName evidence="3">CPBP family intramembrane metalloprotease</fullName>
    </submittedName>
</protein>
<dbReference type="GO" id="GO:0080120">
    <property type="term" value="P:CAAX-box protein maturation"/>
    <property type="evidence" value="ECO:0007669"/>
    <property type="project" value="UniProtKB-ARBA"/>
</dbReference>
<evidence type="ECO:0000259" key="2">
    <source>
        <dbReference type="Pfam" id="PF02517"/>
    </source>
</evidence>
<dbReference type="EMBL" id="VMBF01000003">
    <property type="protein sequence ID" value="TSJ80067.1"/>
    <property type="molecule type" value="Genomic_DNA"/>
</dbReference>
<dbReference type="GO" id="GO:0006508">
    <property type="term" value="P:proteolysis"/>
    <property type="evidence" value="ECO:0007669"/>
    <property type="project" value="UniProtKB-KW"/>
</dbReference>
<keyword evidence="1" id="KW-1133">Transmembrane helix</keyword>
<dbReference type="Pfam" id="PF02517">
    <property type="entry name" value="Rce1-like"/>
    <property type="match status" value="1"/>
</dbReference>
<dbReference type="EMBL" id="VWRS01000003">
    <property type="protein sequence ID" value="KAA5825769.1"/>
    <property type="molecule type" value="Genomic_DNA"/>
</dbReference>
<reference evidence="3" key="3">
    <citation type="submission" date="2019-09" db="EMBL/GenBank/DDBJ databases">
        <authorList>
            <person name="Zhang D.-C."/>
        </authorList>
    </citation>
    <scope>NUCLEOTIDE SEQUENCE</scope>
    <source>
        <strain evidence="3">RU-4-M-4</strain>
    </source>
</reference>
<reference evidence="3 6" key="1">
    <citation type="journal article" date="2015" name="Int. J. Syst. Evol. Microbiol.">
        <title>Algibacter amylolyticus sp. nov., isolated from intertidal sediment.</title>
        <authorList>
            <person name="Zhang D.C."/>
            <person name="Wu J."/>
            <person name="Neuner K."/>
            <person name="Yao J."/>
            <person name="Margesin R."/>
        </authorList>
    </citation>
    <scope>NUCLEOTIDE SEQUENCE [LARGE SCALE GENOMIC DNA]</scope>
    <source>
        <strain evidence="3 6">RU-4-M-4</strain>
    </source>
</reference>
<sequence>MKSVTYKIIEFVIIFLIIPISFAVPYSPWLKLSFGLLGFLYVIYILLRVEQLKLKVSKTIKWKPFWKLTGIKLLLIAFLTTIFVWITDSESLFTVLLNKPLKWLMLLFIYSFFSVYPQELLYRAFFFKRYQSLFKNEPLFLLVNAILFALAHLFFGSVLVLVITFIGGLLFAFTFKKTQSTLLVSIEHAIYGCWLFTVGMGSMLGFPT</sequence>
<accession>A0A5M7B8T5</accession>
<evidence type="ECO:0000313" key="6">
    <source>
        <dbReference type="Proteomes" id="UP000322315"/>
    </source>
</evidence>
<keyword evidence="1" id="KW-0812">Transmembrane</keyword>
<feature type="transmembrane region" description="Helical" evidence="1">
    <location>
        <begin position="7"/>
        <end position="26"/>
    </location>
</feature>
<organism evidence="3 6">
    <name type="scientific">Algibacter amylolyticus</name>
    <dbReference type="NCBI Taxonomy" id="1608400"/>
    <lineage>
        <taxon>Bacteria</taxon>
        <taxon>Pseudomonadati</taxon>
        <taxon>Bacteroidota</taxon>
        <taxon>Flavobacteriia</taxon>
        <taxon>Flavobacteriales</taxon>
        <taxon>Flavobacteriaceae</taxon>
        <taxon>Algibacter</taxon>
    </lineage>
</organism>
<feature type="transmembrane region" description="Helical" evidence="1">
    <location>
        <begin position="32"/>
        <end position="49"/>
    </location>
</feature>
<reference evidence="4 5" key="2">
    <citation type="submission" date="2019-07" db="EMBL/GenBank/DDBJ databases">
        <title>Algibacter marinivivus sp. nov., isolated from the surface of a marine red alga.</title>
        <authorList>
            <person name="Zhong X."/>
            <person name="Xu W."/>
            <person name="Zhang Y."/>
            <person name="Zhang Q."/>
            <person name="Du Z."/>
        </authorList>
    </citation>
    <scope>NUCLEOTIDE SEQUENCE [LARGE SCALE GENOMIC DNA]</scope>
    <source>
        <strain evidence="4 5">RU-4-M-4</strain>
    </source>
</reference>
<keyword evidence="3" id="KW-0378">Hydrolase</keyword>
<dbReference type="GO" id="GO:0008237">
    <property type="term" value="F:metallopeptidase activity"/>
    <property type="evidence" value="ECO:0007669"/>
    <property type="project" value="UniProtKB-KW"/>
</dbReference>
<dbReference type="InterPro" id="IPR003675">
    <property type="entry name" value="Rce1/LyrA-like_dom"/>
</dbReference>
<evidence type="ECO:0000313" key="4">
    <source>
        <dbReference type="EMBL" id="TSJ80067.1"/>
    </source>
</evidence>
<dbReference type="Proteomes" id="UP000322315">
    <property type="component" value="Unassembled WGS sequence"/>
</dbReference>
<keyword evidence="3" id="KW-0482">Metalloprotease</keyword>
<feature type="domain" description="CAAX prenyl protease 2/Lysostaphin resistance protein A-like" evidence="2">
    <location>
        <begin position="102"/>
        <end position="191"/>
    </location>
</feature>
<dbReference type="AlphaFoldDB" id="A0A5M7B8T5"/>
<evidence type="ECO:0000313" key="3">
    <source>
        <dbReference type="EMBL" id="KAA5825769.1"/>
    </source>
</evidence>